<dbReference type="EMBL" id="CP051775">
    <property type="protein sequence ID" value="QJE73486.1"/>
    <property type="molecule type" value="Genomic_DNA"/>
</dbReference>
<proteinExistence type="predicted"/>
<sequence length="242" mass="25845">MSDGLEDMATLSVPPPFHAVCSGPSDAFLRAVVEAEAEAGAATLVWSSRPDLVDLAVVFEPEMPLRQARLVGPVLMLAMADALAALGPPQKDCRFAWPGTLEVDGAEVGSVSVTAPAFAEEESVPEWLVAGVKLRLSFPPDVSDPGKTPERTALYEEGFGDVTGVEIVESFSRHLLHWTNRWLEEGGEPVAQEWLDHLAPRLLGGAVKHGLDPRTGDLLLLDPGSTKPRRMDLAAAQADPQA</sequence>
<accession>A0A858R910</accession>
<dbReference type="Proteomes" id="UP000501891">
    <property type="component" value="Chromosome"/>
</dbReference>
<dbReference type="InterPro" id="IPR045864">
    <property type="entry name" value="aa-tRNA-synth_II/BPL/LPL"/>
</dbReference>
<dbReference type="Gene3D" id="3.30.930.10">
    <property type="entry name" value="Bira Bifunctional Protein, Domain 2"/>
    <property type="match status" value="1"/>
</dbReference>
<evidence type="ECO:0000259" key="2">
    <source>
        <dbReference type="Pfam" id="PF16917"/>
    </source>
</evidence>
<keyword evidence="4" id="KW-1185">Reference proteome</keyword>
<evidence type="ECO:0000313" key="3">
    <source>
        <dbReference type="EMBL" id="QJE73486.1"/>
    </source>
</evidence>
<dbReference type="SUPFAM" id="SSF55681">
    <property type="entry name" value="Class II aaRS and biotin synthetases"/>
    <property type="match status" value="1"/>
</dbReference>
<name>A0A858R910_9PROT</name>
<feature type="region of interest" description="Disordered" evidence="1">
    <location>
        <begin position="223"/>
        <end position="242"/>
    </location>
</feature>
<dbReference type="AlphaFoldDB" id="A0A858R910"/>
<dbReference type="KEGG" id="acru:HHL28_10620"/>
<evidence type="ECO:0000256" key="1">
    <source>
        <dbReference type="SAM" id="MobiDB-lite"/>
    </source>
</evidence>
<evidence type="ECO:0000313" key="4">
    <source>
        <dbReference type="Proteomes" id="UP000501891"/>
    </source>
</evidence>
<gene>
    <name evidence="3" type="ORF">HHL28_10620</name>
</gene>
<feature type="domain" description="BPL/LPL catalytic" evidence="2">
    <location>
        <begin position="14"/>
        <end position="195"/>
    </location>
</feature>
<reference evidence="3" key="1">
    <citation type="submission" date="2020-04" db="EMBL/GenBank/DDBJ databases">
        <title>A desert anoxygenic phototrophic bacterium fixes CO2 using RubisCO under aerobic conditions.</title>
        <authorList>
            <person name="Tang K."/>
        </authorList>
    </citation>
    <scope>NUCLEOTIDE SEQUENCE [LARGE SCALE GENOMIC DNA]</scope>
    <source>
        <strain evidence="3">MIMtkB3</strain>
    </source>
</reference>
<organism evidence="3 4">
    <name type="scientific">Aerophototrophica crusticola</name>
    <dbReference type="NCBI Taxonomy" id="1709002"/>
    <lineage>
        <taxon>Bacteria</taxon>
        <taxon>Pseudomonadati</taxon>
        <taxon>Pseudomonadota</taxon>
        <taxon>Alphaproteobacteria</taxon>
        <taxon>Rhodospirillales</taxon>
        <taxon>Rhodospirillaceae</taxon>
        <taxon>Aerophototrophica</taxon>
    </lineage>
</organism>
<dbReference type="InterPro" id="IPR004143">
    <property type="entry name" value="BPL_LPL_catalytic"/>
</dbReference>
<dbReference type="Pfam" id="PF16917">
    <property type="entry name" value="BPL_LplA_LipB_2"/>
    <property type="match status" value="1"/>
</dbReference>
<protein>
    <recommendedName>
        <fullName evidence="2">BPL/LPL catalytic domain-containing protein</fullName>
    </recommendedName>
</protein>